<protein>
    <submittedName>
        <fullName evidence="3">DUF547 domain-containing protein</fullName>
    </submittedName>
</protein>
<dbReference type="InterPro" id="IPR006869">
    <property type="entry name" value="DUF547"/>
</dbReference>
<dbReference type="EMBL" id="BAABWN010000014">
    <property type="protein sequence ID" value="GAA6169701.1"/>
    <property type="molecule type" value="Genomic_DNA"/>
</dbReference>
<feature type="signal peptide" evidence="1">
    <location>
        <begin position="1"/>
        <end position="28"/>
    </location>
</feature>
<organism evidence="3 4">
    <name type="scientific">Sessilibacter corallicola</name>
    <dbReference type="NCBI Taxonomy" id="2904075"/>
    <lineage>
        <taxon>Bacteria</taxon>
        <taxon>Pseudomonadati</taxon>
        <taxon>Pseudomonadota</taxon>
        <taxon>Gammaproteobacteria</taxon>
        <taxon>Cellvibrionales</taxon>
        <taxon>Cellvibrionaceae</taxon>
        <taxon>Sessilibacter</taxon>
    </lineage>
</organism>
<accession>A0ABQ0ADH9</accession>
<dbReference type="Pfam" id="PF04784">
    <property type="entry name" value="DUF547"/>
    <property type="match status" value="1"/>
</dbReference>
<proteinExistence type="predicted"/>
<feature type="chain" id="PRO_5046498518" evidence="1">
    <location>
        <begin position="29"/>
        <end position="277"/>
    </location>
</feature>
<dbReference type="PANTHER" id="PTHR46361">
    <property type="entry name" value="ELECTRON CARRIER/ PROTEIN DISULFIDE OXIDOREDUCTASE"/>
    <property type="match status" value="1"/>
</dbReference>
<evidence type="ECO:0000313" key="4">
    <source>
        <dbReference type="Proteomes" id="UP001465153"/>
    </source>
</evidence>
<name>A0ABQ0ADH9_9GAMM</name>
<evidence type="ECO:0000259" key="2">
    <source>
        <dbReference type="Pfam" id="PF04784"/>
    </source>
</evidence>
<dbReference type="PANTHER" id="PTHR46361:SF3">
    <property type="entry name" value="ELECTRON CARRIER_ PROTEIN DISULFIDE OXIDOREDUCTASE"/>
    <property type="match status" value="1"/>
</dbReference>
<comment type="caution">
    <text evidence="3">The sequence shown here is derived from an EMBL/GenBank/DDBJ whole genome shotgun (WGS) entry which is preliminary data.</text>
</comment>
<sequence>MRVATSKLLTNLFFATMVAVGFSSTTSAAPGSELLDFWDESDDENTATIDHNQWQQILDKYLISDHESGINRFDYKAVSKEDTKLLKDYIGGLEKLDPRDYSLAEQKAYWINIYNALTVEVILDNYPVSSITKLGGFFAFGPWDQEVSTIQGEDLTLNNIEHGILRPIWQDNRIHYAVNCASMGCPNLAGTAYTAENTEEILEQAAKDYVNHERGVTFEGKKLKVSSIYHWYKVDFGDNNDSLVEHLKQYAEPELKAKLEGFDGKLTHDYDWKLNQP</sequence>
<keyword evidence="1" id="KW-0732">Signal</keyword>
<dbReference type="RefSeq" id="WP_353304171.1">
    <property type="nucleotide sequence ID" value="NZ_BAABWN010000014.1"/>
</dbReference>
<reference evidence="3 4" key="1">
    <citation type="submission" date="2024-04" db="EMBL/GenBank/DDBJ databases">
        <title>Draft genome sequence of Sessilibacter corallicola NBRC 116591.</title>
        <authorList>
            <person name="Miyakawa T."/>
            <person name="Kusuya Y."/>
            <person name="Miura T."/>
        </authorList>
    </citation>
    <scope>NUCLEOTIDE SEQUENCE [LARGE SCALE GENOMIC DNA]</scope>
    <source>
        <strain evidence="3 4">KU-00831-HH</strain>
    </source>
</reference>
<feature type="domain" description="DUF547" evidence="2">
    <location>
        <begin position="100"/>
        <end position="210"/>
    </location>
</feature>
<evidence type="ECO:0000313" key="3">
    <source>
        <dbReference type="EMBL" id="GAA6169701.1"/>
    </source>
</evidence>
<dbReference type="Proteomes" id="UP001465153">
    <property type="component" value="Unassembled WGS sequence"/>
</dbReference>
<evidence type="ECO:0000256" key="1">
    <source>
        <dbReference type="SAM" id="SignalP"/>
    </source>
</evidence>
<gene>
    <name evidence="3" type="ORF">NBRC116591_35120</name>
</gene>
<keyword evidence="4" id="KW-1185">Reference proteome</keyword>